<evidence type="ECO:0000313" key="2">
    <source>
        <dbReference type="Proteomes" id="UP000244523"/>
    </source>
</evidence>
<dbReference type="Proteomes" id="UP000244523">
    <property type="component" value="Unassembled WGS sequence"/>
</dbReference>
<reference evidence="1 2" key="1">
    <citation type="submission" date="2018-04" db="EMBL/GenBank/DDBJ databases">
        <title>Genomic Encyclopedia of Archaeal and Bacterial Type Strains, Phase II (KMG-II): from individual species to whole genera.</title>
        <authorList>
            <person name="Goeker M."/>
        </authorList>
    </citation>
    <scope>NUCLEOTIDE SEQUENCE [LARGE SCALE GENOMIC DNA]</scope>
    <source>
        <strain evidence="1 2">DSM 29955</strain>
    </source>
</reference>
<gene>
    <name evidence="1" type="ORF">C8N45_11497</name>
</gene>
<proteinExistence type="predicted"/>
<comment type="caution">
    <text evidence="1">The sequence shown here is derived from an EMBL/GenBank/DDBJ whole genome shotgun (WGS) entry which is preliminary data.</text>
</comment>
<dbReference type="AlphaFoldDB" id="A0A2T6K979"/>
<sequence length="165" mass="18605">MTKSTTCIKCGASFCAQRSTAKYCNPTCRKAMSRGGIPENRRTSPSQRRREDEFFDLHMRLCETYYGMPPADRPAYSMALIDRARAGESKIKRVLTNPLLLNASESSRVYNWRSSRAYPTIAQEAAKFSQDKWGVSIGHAVSGQTPTAMSQSNNKLKEDYDHFTC</sequence>
<dbReference type="EMBL" id="QBUD01000014">
    <property type="protein sequence ID" value="PUB11322.1"/>
    <property type="molecule type" value="Genomic_DNA"/>
</dbReference>
<accession>A0A2T6K979</accession>
<dbReference type="RefSeq" id="WP_133176017.1">
    <property type="nucleotide sequence ID" value="NZ_QBUD01000014.1"/>
</dbReference>
<protein>
    <submittedName>
        <fullName evidence="1">Uncharacterized protein</fullName>
    </submittedName>
</protein>
<keyword evidence="2" id="KW-1185">Reference proteome</keyword>
<name>A0A2T6K979_9RHOB</name>
<organism evidence="1 2">
    <name type="scientific">Yoonia sediminilitoris</name>
    <dbReference type="NCBI Taxonomy" id="1286148"/>
    <lineage>
        <taxon>Bacteria</taxon>
        <taxon>Pseudomonadati</taxon>
        <taxon>Pseudomonadota</taxon>
        <taxon>Alphaproteobacteria</taxon>
        <taxon>Rhodobacterales</taxon>
        <taxon>Paracoccaceae</taxon>
        <taxon>Yoonia</taxon>
    </lineage>
</organism>
<evidence type="ECO:0000313" key="1">
    <source>
        <dbReference type="EMBL" id="PUB11322.1"/>
    </source>
</evidence>